<dbReference type="PANTHER" id="PTHR11468:SF3">
    <property type="entry name" value="GLYCOGEN PHOSPHORYLASE, LIVER FORM"/>
    <property type="match status" value="1"/>
</dbReference>
<keyword evidence="8 10" id="KW-0119">Carbohydrate metabolism</keyword>
<comment type="function">
    <text evidence="10">Allosteric enzyme that catalyzes the rate-limiting step in glycogen catabolism, the phosphorolytic cleavage of glycogen to produce glucose-1-phosphate, and plays a central role in maintaining cellular and organismal glucose homeostasis.</text>
</comment>
<dbReference type="GO" id="GO:0005737">
    <property type="term" value="C:cytoplasm"/>
    <property type="evidence" value="ECO:0007669"/>
    <property type="project" value="TreeGrafter"/>
</dbReference>
<dbReference type="EC" id="2.4.1.1" evidence="10"/>
<dbReference type="eggNOG" id="COG0058">
    <property type="taxonomic scope" value="Bacteria"/>
</dbReference>
<evidence type="ECO:0000256" key="6">
    <source>
        <dbReference type="ARBA" id="ARBA00022679"/>
    </source>
</evidence>
<keyword evidence="7 9" id="KW-0663">Pyridoxal phosphate</keyword>
<dbReference type="InterPro" id="IPR011833">
    <property type="entry name" value="Glycg_phsphrylas"/>
</dbReference>
<accession>A0A073CFR2</accession>
<evidence type="ECO:0000313" key="11">
    <source>
        <dbReference type="EMBL" id="KEI66742.1"/>
    </source>
</evidence>
<evidence type="ECO:0000256" key="3">
    <source>
        <dbReference type="ARBA" id="ARBA00022553"/>
    </source>
</evidence>
<comment type="cofactor">
    <cofactor evidence="1 10">
        <name>pyridoxal 5'-phosphate</name>
        <dbReference type="ChEBI" id="CHEBI:597326"/>
    </cofactor>
</comment>
<gene>
    <name evidence="11" type="primary">glgP</name>
    <name evidence="11" type="ORF">A19Y_1744</name>
</gene>
<organism evidence="11 12">
    <name type="scientific">Planktothrix agardhii (strain NIVA-CYA 126/8)</name>
    <dbReference type="NCBI Taxonomy" id="388467"/>
    <lineage>
        <taxon>Bacteria</taxon>
        <taxon>Bacillati</taxon>
        <taxon>Cyanobacteriota</taxon>
        <taxon>Cyanophyceae</taxon>
        <taxon>Oscillatoriophycideae</taxon>
        <taxon>Oscillatoriales</taxon>
        <taxon>Microcoleaceae</taxon>
        <taxon>Planktothrix</taxon>
    </lineage>
</organism>
<dbReference type="SUPFAM" id="SSF53756">
    <property type="entry name" value="UDP-Glycosyltransferase/glycogen phosphorylase"/>
    <property type="match status" value="1"/>
</dbReference>
<dbReference type="EMBL" id="CM002803">
    <property type="protein sequence ID" value="KEI66742.1"/>
    <property type="molecule type" value="Genomic_DNA"/>
</dbReference>
<evidence type="ECO:0000256" key="8">
    <source>
        <dbReference type="ARBA" id="ARBA00023277"/>
    </source>
</evidence>
<evidence type="ECO:0000256" key="9">
    <source>
        <dbReference type="PIRSR" id="PIRSR000460-1"/>
    </source>
</evidence>
<dbReference type="InterPro" id="IPR000811">
    <property type="entry name" value="Glyco_trans_35"/>
</dbReference>
<keyword evidence="4" id="KW-0321">Glycogen metabolism</keyword>
<dbReference type="FunFam" id="3.40.50.2000:FF:000005">
    <property type="entry name" value="Alpha-1,4 glucan phosphorylase"/>
    <property type="match status" value="1"/>
</dbReference>
<keyword evidence="12" id="KW-1185">Reference proteome</keyword>
<evidence type="ECO:0000256" key="10">
    <source>
        <dbReference type="RuleBase" id="RU000587"/>
    </source>
</evidence>
<keyword evidence="5 10" id="KW-0328">Glycosyltransferase</keyword>
<protein>
    <recommendedName>
        <fullName evidence="10">Alpha-1,4 glucan phosphorylase</fullName>
        <ecNumber evidence="10">2.4.1.1</ecNumber>
    </recommendedName>
</protein>
<dbReference type="STRING" id="388467.A19Y_1744"/>
<dbReference type="RefSeq" id="WP_042153666.1">
    <property type="nucleotide sequence ID" value="NZ_CM002803.1"/>
</dbReference>
<dbReference type="HOGENOM" id="CLU_010198_1_1_3"/>
<keyword evidence="3" id="KW-0597">Phosphoprotein</keyword>
<dbReference type="PATRIC" id="fig|388467.6.peg.1685"/>
<evidence type="ECO:0000313" key="12">
    <source>
        <dbReference type="Proteomes" id="UP000027395"/>
    </source>
</evidence>
<evidence type="ECO:0000256" key="5">
    <source>
        <dbReference type="ARBA" id="ARBA00022676"/>
    </source>
</evidence>
<comment type="catalytic activity">
    <reaction evidence="10">
        <text>[(1-&gt;4)-alpha-D-glucosyl](n) + phosphate = [(1-&gt;4)-alpha-D-glucosyl](n-1) + alpha-D-glucose 1-phosphate</text>
        <dbReference type="Rhea" id="RHEA:41732"/>
        <dbReference type="Rhea" id="RHEA-COMP:9584"/>
        <dbReference type="Rhea" id="RHEA-COMP:9586"/>
        <dbReference type="ChEBI" id="CHEBI:15444"/>
        <dbReference type="ChEBI" id="CHEBI:43474"/>
        <dbReference type="ChEBI" id="CHEBI:58601"/>
        <dbReference type="EC" id="2.4.1.1"/>
    </reaction>
</comment>
<evidence type="ECO:0000256" key="4">
    <source>
        <dbReference type="ARBA" id="ARBA00022600"/>
    </source>
</evidence>
<proteinExistence type="inferred from homology"/>
<dbReference type="Pfam" id="PF00343">
    <property type="entry name" value="Phosphorylase"/>
    <property type="match status" value="1"/>
</dbReference>
<evidence type="ECO:0000256" key="7">
    <source>
        <dbReference type="ARBA" id="ARBA00022898"/>
    </source>
</evidence>
<reference evidence="11 12" key="1">
    <citation type="journal article" date="2014" name="Appl. Environ. Microbiol.">
        <title>Elucidation of insertion elements encoded on plasmids and in vitro construction of shuttle vectors from the toxic cyanobacterium Planktothrix.</title>
        <authorList>
            <person name="Christiansen G."/>
            <person name="Goesmann A."/>
            <person name="Kurmayer R."/>
        </authorList>
    </citation>
    <scope>NUCLEOTIDE SEQUENCE [LARGE SCALE GENOMIC DNA]</scope>
    <source>
        <strain evidence="11 12">NIVA-CYA 126/8</strain>
    </source>
</reference>
<dbReference type="FunFam" id="3.40.50.2000:FF:000153">
    <property type="entry name" value="Alpha-1,4 glucan phosphorylase"/>
    <property type="match status" value="1"/>
</dbReference>
<dbReference type="GO" id="GO:0005980">
    <property type="term" value="P:glycogen catabolic process"/>
    <property type="evidence" value="ECO:0007669"/>
    <property type="project" value="TreeGrafter"/>
</dbReference>
<dbReference type="Gene3D" id="3.40.50.2000">
    <property type="entry name" value="Glycogen Phosphorylase B"/>
    <property type="match status" value="2"/>
</dbReference>
<keyword evidence="6 10" id="KW-0808">Transferase</keyword>
<evidence type="ECO:0000256" key="1">
    <source>
        <dbReference type="ARBA" id="ARBA00001933"/>
    </source>
</evidence>
<evidence type="ECO:0000256" key="2">
    <source>
        <dbReference type="ARBA" id="ARBA00006047"/>
    </source>
</evidence>
<dbReference type="NCBIfam" id="TIGR02093">
    <property type="entry name" value="P_ylase"/>
    <property type="match status" value="1"/>
</dbReference>
<dbReference type="AlphaFoldDB" id="A0A073CFR2"/>
<dbReference type="GO" id="GO:0030170">
    <property type="term" value="F:pyridoxal phosphate binding"/>
    <property type="evidence" value="ECO:0007669"/>
    <property type="project" value="InterPro"/>
</dbReference>
<sequence length="827" mass="95271">MSPLIPDSIFNSLMADYSETAPALEDLQREFTTNLLYLQGQLPTTATPQELYQALAYTIRQFLMPSWVKTTQNYSQNKVKQICYFSTEYTLGSHLANHLVNCNLWEPFQESLKAFNLNLQDLIDQEIEPSLGYGNVAQLPIDELDSLSTLNLPAIAYGIRYEFGSFDQEIYHGWQVEKIDKWLRYGNPWEIARPEATVNVQLGGYTEAYYDQKERYRVRWIPQRCIKGVPYHTPISGYQSHTVNTLILWKAEPIVSYNSQDFNIGDYYGIVQGKPFVELLTKVLYPHDEKIQQKQLRLEQQFFFVSCSLQDMIRNHLATGENLETFHQHYSIQLHDTASAIAIAELMRLFVDEYSLEWEKSWSITRQTFTYLNPTLLPEAQEKWSVGLLGSLLPRHLEIIYEINNRLLIGVRSQYPGDFNKLSRLSLIDETGERYVRMTHLACIGSYAINGISLWQTERLKQSIIPDFYELTPEKFRAISSGITPRRWLVLANPPLAELITYKIGNSWIKNFGDLHRLESELDQVEFRLAWRNIKQENKRKLADYIQQNCGITVNTDSIFDILIERIQEYKRQHLNILKIITLYNRIRKHPDGDYVPQTFIFAGKTAPGYVMGKLMIKLIHAVGQVINSDPIIGDRLKVVFIPNVNQTLSQHIYPAADVSEHLAMAGKKAGGIAILKPAFNGALTLGIVDGASEELRNAIGAENFFNFGLSLAEIEVLKAKGYNPWSYYYANESLRESIDQIASGYFSQGDPNLFKTLIDALLYHDEYMVFADYQSYIDCQDKISQTYRDWETWTRMSILNVARLGRFSSDGLVQAYCQNVWNINPV</sequence>
<name>A0A073CFR2_PLAA1</name>
<dbReference type="Proteomes" id="UP000027395">
    <property type="component" value="Chromosome"/>
</dbReference>
<comment type="similarity">
    <text evidence="2 10">Belongs to the glycogen phosphorylase family.</text>
</comment>
<dbReference type="PIRSF" id="PIRSF000460">
    <property type="entry name" value="Pprylas_GlgP"/>
    <property type="match status" value="1"/>
</dbReference>
<feature type="modified residue" description="N6-(pyridoxal phosphate)lysine" evidence="9">
    <location>
        <position position="677"/>
    </location>
</feature>
<dbReference type="GO" id="GO:0008184">
    <property type="term" value="F:glycogen phosphorylase activity"/>
    <property type="evidence" value="ECO:0007669"/>
    <property type="project" value="InterPro"/>
</dbReference>
<dbReference type="PANTHER" id="PTHR11468">
    <property type="entry name" value="GLYCOGEN PHOSPHORYLASE"/>
    <property type="match status" value="1"/>
</dbReference>